<evidence type="ECO:0000256" key="4">
    <source>
        <dbReference type="SAM" id="Phobius"/>
    </source>
</evidence>
<dbReference type="PANTHER" id="PTHR45348:SF6">
    <property type="entry name" value="TRANS-ENOYL REDUCTASE APDC"/>
    <property type="match status" value="1"/>
</dbReference>
<organism>
    <name type="scientific">Pyricularia oryzae (strain P131)</name>
    <name type="common">Rice blast fungus</name>
    <name type="synonym">Magnaporthe oryzae</name>
    <dbReference type="NCBI Taxonomy" id="1143193"/>
    <lineage>
        <taxon>Eukaryota</taxon>
        <taxon>Fungi</taxon>
        <taxon>Dikarya</taxon>
        <taxon>Ascomycota</taxon>
        <taxon>Pezizomycotina</taxon>
        <taxon>Sordariomycetes</taxon>
        <taxon>Sordariomycetidae</taxon>
        <taxon>Magnaporthales</taxon>
        <taxon>Pyriculariaceae</taxon>
        <taxon>Pyricularia</taxon>
    </lineage>
</organism>
<evidence type="ECO:0000259" key="5">
    <source>
        <dbReference type="SMART" id="SM00829"/>
    </source>
</evidence>
<keyword evidence="4" id="KW-1133">Transmembrane helix</keyword>
<dbReference type="AlphaFoldDB" id="L7J9C5"/>
<keyword evidence="2" id="KW-0521">NADP</keyword>
<dbReference type="SUPFAM" id="SSF50129">
    <property type="entry name" value="GroES-like"/>
    <property type="match status" value="1"/>
</dbReference>
<accession>L7J9C5</accession>
<dbReference type="SMART" id="SM00829">
    <property type="entry name" value="PKS_ER"/>
    <property type="match status" value="1"/>
</dbReference>
<gene>
    <name evidence="6" type="ORF">OOW_P131scaffold00562g16</name>
</gene>
<proteinExistence type="inferred from homology"/>
<dbReference type="Gene3D" id="3.40.50.720">
    <property type="entry name" value="NAD(P)-binding Rossmann-like Domain"/>
    <property type="match status" value="1"/>
</dbReference>
<comment type="similarity">
    <text evidence="1">Belongs to the zinc-containing alcohol dehydrogenase family.</text>
</comment>
<dbReference type="InterPro" id="IPR011032">
    <property type="entry name" value="GroES-like_sf"/>
</dbReference>
<dbReference type="InterPro" id="IPR047122">
    <property type="entry name" value="Trans-enoyl_RdTase-like"/>
</dbReference>
<dbReference type="CDD" id="cd08249">
    <property type="entry name" value="enoyl_reductase_like"/>
    <property type="match status" value="1"/>
</dbReference>
<evidence type="ECO:0000313" key="6">
    <source>
        <dbReference type="EMBL" id="ELQ64812.1"/>
    </source>
</evidence>
<keyword evidence="4" id="KW-0812">Transmembrane</keyword>
<feature type="domain" description="Enoyl reductase (ER)" evidence="5">
    <location>
        <begin position="17"/>
        <end position="392"/>
    </location>
</feature>
<dbReference type="InterPro" id="IPR036291">
    <property type="entry name" value="NAD(P)-bd_dom_sf"/>
</dbReference>
<evidence type="ECO:0000256" key="1">
    <source>
        <dbReference type="ARBA" id="ARBA00008072"/>
    </source>
</evidence>
<sequence length="397" mass="42455">MPPLPPKRHGLLVSKPGELQPSPLAMPQLSPGQVLVKTSCVALNPSDAKMVAAGLPRGSLAGLDFSGTVVAVAPGEVSGSTPVGARVCGLACGYSEEEGAAGAFADYVVAEAEFLLRVPDSMSLEQAATLPVGVLTAGMVLFNTLRLREKKPEEDRHVLVYGGSTASGIFIIQVFEAVRQACSVFLSFSFLFLFLFFWTKLKKKHAKTSFTSFNFKPIAICSPHNFDKVRAAGAVAVHDYRSEDCVVAVRASTGGRLGTAVDCITSADSMRLCYEALRNLGADDQLNHARYVSLDSFPISGHSRRAVRPAWVFAMTAFGRALDWGAPYKTAARRGDRDFAVAWMREVDGLVGRGSIRPLQVRVVDGPLETAVADGLDLLRRPGAVSGEKLVCRIGRA</sequence>
<evidence type="ECO:0000256" key="3">
    <source>
        <dbReference type="ARBA" id="ARBA00023002"/>
    </source>
</evidence>
<dbReference type="EMBL" id="JH795140">
    <property type="protein sequence ID" value="ELQ64812.1"/>
    <property type="molecule type" value="Genomic_DNA"/>
</dbReference>
<evidence type="ECO:0000256" key="2">
    <source>
        <dbReference type="ARBA" id="ARBA00022857"/>
    </source>
</evidence>
<dbReference type="GO" id="GO:0016651">
    <property type="term" value="F:oxidoreductase activity, acting on NAD(P)H"/>
    <property type="evidence" value="ECO:0007669"/>
    <property type="project" value="InterPro"/>
</dbReference>
<dbReference type="InterPro" id="IPR013154">
    <property type="entry name" value="ADH-like_N"/>
</dbReference>
<name>L7J9C5_PYRO1</name>
<dbReference type="SUPFAM" id="SSF51735">
    <property type="entry name" value="NAD(P)-binding Rossmann-fold domains"/>
    <property type="match status" value="1"/>
</dbReference>
<protein>
    <recommendedName>
        <fullName evidence="5">Enoyl reductase (ER) domain-containing protein</fullName>
    </recommendedName>
</protein>
<keyword evidence="3" id="KW-0560">Oxidoreductase</keyword>
<feature type="transmembrane region" description="Helical" evidence="4">
    <location>
        <begin position="158"/>
        <end position="175"/>
    </location>
</feature>
<feature type="transmembrane region" description="Helical" evidence="4">
    <location>
        <begin position="127"/>
        <end position="146"/>
    </location>
</feature>
<reference evidence="6" key="1">
    <citation type="journal article" date="2012" name="PLoS Genet.">
        <title>Comparative analysis of the genomes of two field isolates of the rice blast fungus Magnaporthe oryzae.</title>
        <authorList>
            <person name="Xue M."/>
            <person name="Yang J."/>
            <person name="Li Z."/>
            <person name="Hu S."/>
            <person name="Yao N."/>
            <person name="Dean R.A."/>
            <person name="Zhao W."/>
            <person name="Shen M."/>
            <person name="Zhang H."/>
            <person name="Li C."/>
            <person name="Liu L."/>
            <person name="Cao L."/>
            <person name="Xu X."/>
            <person name="Xing Y."/>
            <person name="Hsiang T."/>
            <person name="Zhang Z."/>
            <person name="Xu J.R."/>
            <person name="Peng Y.L."/>
        </authorList>
    </citation>
    <scope>NUCLEOTIDE SEQUENCE [LARGE SCALE GENOMIC DNA]</scope>
    <source>
        <strain evidence="6">P131</strain>
    </source>
</reference>
<dbReference type="PANTHER" id="PTHR45348">
    <property type="entry name" value="HYPOTHETICAL OXIDOREDUCTASE (EUROFUNG)"/>
    <property type="match status" value="1"/>
</dbReference>
<feature type="transmembrane region" description="Helical" evidence="4">
    <location>
        <begin position="181"/>
        <end position="199"/>
    </location>
</feature>
<dbReference type="Pfam" id="PF08240">
    <property type="entry name" value="ADH_N"/>
    <property type="match status" value="1"/>
</dbReference>
<dbReference type="Gene3D" id="3.90.180.10">
    <property type="entry name" value="Medium-chain alcohol dehydrogenases, catalytic domain"/>
    <property type="match status" value="1"/>
</dbReference>
<dbReference type="InterPro" id="IPR020843">
    <property type="entry name" value="ER"/>
</dbReference>
<keyword evidence="4" id="KW-0472">Membrane</keyword>